<dbReference type="InterPro" id="IPR036397">
    <property type="entry name" value="RNaseH_sf"/>
</dbReference>
<protein>
    <submittedName>
        <fullName evidence="2">IS3 family transposase</fullName>
    </submittedName>
</protein>
<dbReference type="NCBIfam" id="NF033516">
    <property type="entry name" value="transpos_IS3"/>
    <property type="match status" value="1"/>
</dbReference>
<dbReference type="SUPFAM" id="SSF53098">
    <property type="entry name" value="Ribonuclease H-like"/>
    <property type="match status" value="1"/>
</dbReference>
<dbReference type="InterPro" id="IPR048020">
    <property type="entry name" value="Transpos_IS3"/>
</dbReference>
<name>A0A4Y9F6Z4_9DEIN</name>
<dbReference type="Pfam" id="PF13683">
    <property type="entry name" value="rve_3"/>
    <property type="match status" value="1"/>
</dbReference>
<dbReference type="Proteomes" id="UP000297668">
    <property type="component" value="Unassembled WGS sequence"/>
</dbReference>
<dbReference type="InterPro" id="IPR050900">
    <property type="entry name" value="Transposase_IS3/IS150/IS904"/>
</dbReference>
<gene>
    <name evidence="2" type="ORF">E0687_13295</name>
</gene>
<dbReference type="GO" id="GO:0015074">
    <property type="term" value="P:DNA integration"/>
    <property type="evidence" value="ECO:0007669"/>
    <property type="project" value="InterPro"/>
</dbReference>
<sequence length="315" mass="35897">MPVGERIALAKQALAQGLAPLPRILSALDISRATWYYYGRQKVEADRKREEEDQKTLALITQVLQEHPRYGYRRIQEELKRKGMRVNGKRIRRLLNDFHLALKRGLRKPKPNPLLEIVLLAGERADLRASLLREREPKPFELLYTDFTLLPYGGGKVWFLPILDHATRAVLAWGMGPSPTAELALGVWDGAKERILRETGREPWALIHHDQGGAFLSHEWVGKLLLEDGQRVSYSLMGPRGNPVVESFFSRFKGENRDLFLEARTLEELKGVIAERIRYYHEGRLHSGLGYRTPEEALREALGASHGKETGGVQN</sequence>
<dbReference type="PROSITE" id="PS50994">
    <property type="entry name" value="INTEGRASE"/>
    <property type="match status" value="1"/>
</dbReference>
<feature type="domain" description="Integrase catalytic" evidence="1">
    <location>
        <begin position="135"/>
        <end position="302"/>
    </location>
</feature>
<dbReference type="RefSeq" id="WP_135261167.1">
    <property type="nucleotide sequence ID" value="NZ_SJZF01000052.1"/>
</dbReference>
<accession>A0A4Y9F6Z4</accession>
<evidence type="ECO:0000313" key="3">
    <source>
        <dbReference type="Proteomes" id="UP000297668"/>
    </source>
</evidence>
<dbReference type="Pfam" id="PF00665">
    <property type="entry name" value="rve"/>
    <property type="match status" value="1"/>
</dbReference>
<evidence type="ECO:0000313" key="2">
    <source>
        <dbReference type="EMBL" id="TFU24829.1"/>
    </source>
</evidence>
<dbReference type="AlphaFoldDB" id="A0A4Y9F6Z4"/>
<evidence type="ECO:0000259" key="1">
    <source>
        <dbReference type="PROSITE" id="PS50994"/>
    </source>
</evidence>
<dbReference type="PANTHER" id="PTHR46889:SF4">
    <property type="entry name" value="TRANSPOSASE INSO FOR INSERTION SEQUENCE ELEMENT IS911B-RELATED"/>
    <property type="match status" value="1"/>
</dbReference>
<dbReference type="PANTHER" id="PTHR46889">
    <property type="entry name" value="TRANSPOSASE INSF FOR INSERTION SEQUENCE IS3B-RELATED"/>
    <property type="match status" value="1"/>
</dbReference>
<dbReference type="Pfam" id="PF13276">
    <property type="entry name" value="HTH_21"/>
    <property type="match status" value="1"/>
</dbReference>
<dbReference type="EMBL" id="SJZF01000052">
    <property type="protein sequence ID" value="TFU24829.1"/>
    <property type="molecule type" value="Genomic_DNA"/>
</dbReference>
<comment type="caution">
    <text evidence="2">The sequence shown here is derived from an EMBL/GenBank/DDBJ whole genome shotgun (WGS) entry which is preliminary data.</text>
</comment>
<organism evidence="2 3">
    <name type="scientific">Thermus tengchongensis</name>
    <dbReference type="NCBI Taxonomy" id="1214928"/>
    <lineage>
        <taxon>Bacteria</taxon>
        <taxon>Thermotogati</taxon>
        <taxon>Deinococcota</taxon>
        <taxon>Deinococci</taxon>
        <taxon>Thermales</taxon>
        <taxon>Thermaceae</taxon>
        <taxon>Thermus</taxon>
    </lineage>
</organism>
<dbReference type="InterPro" id="IPR001584">
    <property type="entry name" value="Integrase_cat-core"/>
</dbReference>
<dbReference type="InterPro" id="IPR012337">
    <property type="entry name" value="RNaseH-like_sf"/>
</dbReference>
<dbReference type="GO" id="GO:0003676">
    <property type="term" value="F:nucleic acid binding"/>
    <property type="evidence" value="ECO:0007669"/>
    <property type="project" value="InterPro"/>
</dbReference>
<proteinExistence type="predicted"/>
<dbReference type="InterPro" id="IPR025948">
    <property type="entry name" value="HTH-like_dom"/>
</dbReference>
<dbReference type="Gene3D" id="3.30.420.10">
    <property type="entry name" value="Ribonuclease H-like superfamily/Ribonuclease H"/>
    <property type="match status" value="1"/>
</dbReference>
<reference evidence="2 3" key="1">
    <citation type="submission" date="2019-03" db="EMBL/GenBank/DDBJ databases">
        <title>Thermus tengchongensis species for the arsenic transformation mechanism.</title>
        <authorList>
            <person name="Yuan G.C."/>
        </authorList>
    </citation>
    <scope>NUCLEOTIDE SEQUENCE [LARGE SCALE GENOMIC DNA]</scope>
    <source>
        <strain evidence="2 3">15W</strain>
    </source>
</reference>